<dbReference type="InterPro" id="IPR020084">
    <property type="entry name" value="NUDIX_hydrolase_CS"/>
</dbReference>
<proteinExistence type="predicted"/>
<evidence type="ECO:0000313" key="4">
    <source>
        <dbReference type="Proteomes" id="UP000305792"/>
    </source>
</evidence>
<dbReference type="InterPro" id="IPR000086">
    <property type="entry name" value="NUDIX_hydrolase_dom"/>
</dbReference>
<dbReference type="PROSITE" id="PS00893">
    <property type="entry name" value="NUDIX_BOX"/>
    <property type="match status" value="1"/>
</dbReference>
<dbReference type="Gene3D" id="3.90.79.10">
    <property type="entry name" value="Nucleoside Triphosphate Pyrophosphohydrolase"/>
    <property type="match status" value="1"/>
</dbReference>
<accession>A0A4S8PHB5</accession>
<dbReference type="PROSITE" id="PS51462">
    <property type="entry name" value="NUDIX"/>
    <property type="match status" value="1"/>
</dbReference>
<feature type="domain" description="Nudix hydrolase" evidence="2">
    <location>
        <begin position="28"/>
        <end position="198"/>
    </location>
</feature>
<dbReference type="AlphaFoldDB" id="A0A4S8PHB5"/>
<dbReference type="InterPro" id="IPR015797">
    <property type="entry name" value="NUDIX_hydrolase-like_dom_sf"/>
</dbReference>
<comment type="caution">
    <text evidence="3">The sequence shown here is derived from an EMBL/GenBank/DDBJ whole genome shotgun (WGS) entry which is preliminary data.</text>
</comment>
<evidence type="ECO:0000313" key="3">
    <source>
        <dbReference type="EMBL" id="THV29997.1"/>
    </source>
</evidence>
<reference evidence="3 4" key="1">
    <citation type="journal article" date="2018" name="Int. J. Syst. Evol. Microbiol.">
        <title>Glycomyces paridis sp. nov., isolated from the medicinal plant Paris polyphylla.</title>
        <authorList>
            <person name="Fang X.M."/>
            <person name="Bai J.L."/>
            <person name="Su J."/>
            <person name="Zhao L.L."/>
            <person name="Liu H.Y."/>
            <person name="Ma B.P."/>
            <person name="Zhang Y.Q."/>
            <person name="Yu L.Y."/>
        </authorList>
    </citation>
    <scope>NUCLEOTIDE SEQUENCE [LARGE SCALE GENOMIC DNA]</scope>
    <source>
        <strain evidence="3 4">CPCC 204357</strain>
    </source>
</reference>
<dbReference type="GO" id="GO:0016787">
    <property type="term" value="F:hydrolase activity"/>
    <property type="evidence" value="ECO:0007669"/>
    <property type="project" value="UniProtKB-KW"/>
</dbReference>
<organism evidence="3 4">
    <name type="scientific">Glycomyces paridis</name>
    <dbReference type="NCBI Taxonomy" id="2126555"/>
    <lineage>
        <taxon>Bacteria</taxon>
        <taxon>Bacillati</taxon>
        <taxon>Actinomycetota</taxon>
        <taxon>Actinomycetes</taxon>
        <taxon>Glycomycetales</taxon>
        <taxon>Glycomycetaceae</taxon>
        <taxon>Glycomyces</taxon>
    </lineage>
</organism>
<name>A0A4S8PHB5_9ACTN</name>
<keyword evidence="1 3" id="KW-0378">Hydrolase</keyword>
<dbReference type="RefSeq" id="WP_136528870.1">
    <property type="nucleotide sequence ID" value="NZ_STGX01000004.1"/>
</dbReference>
<dbReference type="Proteomes" id="UP000305792">
    <property type="component" value="Unassembled WGS sequence"/>
</dbReference>
<sequence length="234" mass="25035">MPHFDTADERLWREAGSGEAQIRLLTGDRPFCAGVLVVREGRLLTAFSADGVDAVDASGTDWFVGGVGGGQEPGEDPWDCARREAREELGVPVRLLHSPQTHLHDLDGGDLRRSRSTDRPAPFIVQRTRNADPATPYKPGLPAGPFTYFCLFLAELADPSPRFTPDDPDIAALVWMPLAAWARLDTSPTFAELAAAGAAVAAGGPLAATARIHQRPTETLRTAAPLLTDPPPLS</sequence>
<evidence type="ECO:0000256" key="1">
    <source>
        <dbReference type="ARBA" id="ARBA00022801"/>
    </source>
</evidence>
<evidence type="ECO:0000259" key="2">
    <source>
        <dbReference type="PROSITE" id="PS51462"/>
    </source>
</evidence>
<gene>
    <name evidence="3" type="ORF">E9998_06330</name>
</gene>
<protein>
    <submittedName>
        <fullName evidence="3">NUDIX hydrolase</fullName>
    </submittedName>
</protein>
<dbReference type="OrthoDB" id="67499at2"/>
<dbReference type="SUPFAM" id="SSF55811">
    <property type="entry name" value="Nudix"/>
    <property type="match status" value="1"/>
</dbReference>
<dbReference type="EMBL" id="STGX01000004">
    <property type="protein sequence ID" value="THV29997.1"/>
    <property type="molecule type" value="Genomic_DNA"/>
</dbReference>
<dbReference type="Pfam" id="PF00293">
    <property type="entry name" value="NUDIX"/>
    <property type="match status" value="1"/>
</dbReference>
<keyword evidence="4" id="KW-1185">Reference proteome</keyword>